<organism evidence="1 2">
    <name type="scientific">Candidatus Undinarchaeum marinum</name>
    <dbReference type="NCBI Taxonomy" id="2756141"/>
    <lineage>
        <taxon>Archaea</taxon>
        <taxon>Candidatus Undinarchaeota</taxon>
        <taxon>Candidatus Undinarchaeia</taxon>
        <taxon>Candidatus Undinarchaeales</taxon>
        <taxon>Candidatus Undinarchaeaceae</taxon>
        <taxon>Candidatus Undinarchaeum</taxon>
    </lineage>
</organism>
<keyword evidence="2" id="KW-1185">Reference proteome</keyword>
<name>A0A832V7Y4_9ARCH</name>
<evidence type="ECO:0000313" key="2">
    <source>
        <dbReference type="Proteomes" id="UP000604391"/>
    </source>
</evidence>
<comment type="caution">
    <text evidence="1">The sequence shown here is derived from an EMBL/GenBank/DDBJ whole genome shotgun (WGS) entry which is preliminary data.</text>
</comment>
<evidence type="ECO:0000313" key="1">
    <source>
        <dbReference type="EMBL" id="HIJ99295.1"/>
    </source>
</evidence>
<dbReference type="AlphaFoldDB" id="A0A832V7Y4"/>
<gene>
    <name evidence="1" type="ORF">H1011_00540</name>
</gene>
<dbReference type="Proteomes" id="UP000604391">
    <property type="component" value="Unassembled WGS sequence"/>
</dbReference>
<reference evidence="1 2" key="1">
    <citation type="journal article" name="Nat. Commun.">
        <title>Undinarchaeota illuminate DPANN phylogeny and the impact of gene transfer on archaeal evolution.</title>
        <authorList>
            <person name="Dombrowski N."/>
            <person name="Williams T.A."/>
            <person name="Sun J."/>
            <person name="Woodcroft B.J."/>
            <person name="Lee J.H."/>
            <person name="Minh B.Q."/>
            <person name="Rinke C."/>
            <person name="Spang A."/>
        </authorList>
    </citation>
    <scope>NUCLEOTIDE SEQUENCE [LARGE SCALE GENOMIC DNA]</scope>
    <source>
        <strain evidence="1">MAG_bin17</strain>
    </source>
</reference>
<accession>A0A832V7Y4</accession>
<dbReference type="EMBL" id="DVAD01000004">
    <property type="protein sequence ID" value="HIJ99295.1"/>
    <property type="molecule type" value="Genomic_DNA"/>
</dbReference>
<sequence>MSSNTEDPCEDFTVSMIAGGGNIPAVSGQPCEWREFDGSIDGGWSHFKFEIRFLDSAESIRWQAGNEPRQSNEVSEIIQYLPIISGNNQNVNRIKLTLHTWDSNSDRATRQNVARSGGLN</sequence>
<protein>
    <submittedName>
        <fullName evidence="1">Uncharacterized protein</fullName>
    </submittedName>
</protein>
<proteinExistence type="predicted"/>